<evidence type="ECO:0000256" key="1">
    <source>
        <dbReference type="SAM" id="SignalP"/>
    </source>
</evidence>
<feature type="signal peptide" evidence="1">
    <location>
        <begin position="1"/>
        <end position="23"/>
    </location>
</feature>
<dbReference type="AlphaFoldDB" id="A0A2R9SQA1"/>
<keyword evidence="1" id="KW-0732">Signal</keyword>
<dbReference type="EMBL" id="ADHJ01000039">
    <property type="protein sequence ID" value="EFU39555.1"/>
    <property type="molecule type" value="Genomic_DNA"/>
</dbReference>
<evidence type="ECO:0000313" key="3">
    <source>
        <dbReference type="Proteomes" id="UP000003094"/>
    </source>
</evidence>
<feature type="chain" id="PRO_5038852103" evidence="1">
    <location>
        <begin position="24"/>
        <end position="123"/>
    </location>
</feature>
<sequence>MRGAKVMCITLAISLIAVSTARSQALSEGTRTPNNTHHSRRISMEQLLKRADVPKEHQWKLEDMFADQKAWDASFAELKNLLKRTRRVSRQIKQRGIHQRMLRARRRNFLSCRASIRVCSHAS</sequence>
<keyword evidence="3" id="KW-1185">Reference proteome</keyword>
<gene>
    <name evidence="2" type="ORF">PVOR_24809</name>
</gene>
<accession>A0A2R9SQA1</accession>
<proteinExistence type="predicted"/>
<dbReference type="Proteomes" id="UP000003094">
    <property type="component" value="Unassembled WGS sequence"/>
</dbReference>
<protein>
    <submittedName>
        <fullName evidence="2">Oligoendopeptidase F</fullName>
    </submittedName>
</protein>
<reference evidence="2 3" key="1">
    <citation type="journal article" date="2010" name="BMC Genomics">
        <title>Genome sequence of the pattern forming Paenibacillus vortex bacterium reveals potential for thriving in complex environments.</title>
        <authorList>
            <person name="Sirota-Madi A."/>
            <person name="Olender T."/>
            <person name="Helman Y."/>
            <person name="Ingham C."/>
            <person name="Brainis I."/>
            <person name="Roth D."/>
            <person name="Hagi E."/>
            <person name="Brodsky L."/>
            <person name="Leshkowitz D."/>
            <person name="Galatenko V."/>
            <person name="Nikolaev V."/>
            <person name="Mugasimangalam R.C."/>
            <person name="Bransburg-Zabary S."/>
            <person name="Gutnick D.L."/>
            <person name="Lancet D."/>
            <person name="Ben-Jacob E."/>
        </authorList>
    </citation>
    <scope>NUCLEOTIDE SEQUENCE [LARGE SCALE GENOMIC DNA]</scope>
    <source>
        <strain evidence="2 3">V453</strain>
    </source>
</reference>
<organism evidence="2 3">
    <name type="scientific">Paenibacillus vortex V453</name>
    <dbReference type="NCBI Taxonomy" id="715225"/>
    <lineage>
        <taxon>Bacteria</taxon>
        <taxon>Bacillati</taxon>
        <taxon>Bacillota</taxon>
        <taxon>Bacilli</taxon>
        <taxon>Bacillales</taxon>
        <taxon>Paenibacillaceae</taxon>
        <taxon>Paenibacillus</taxon>
    </lineage>
</organism>
<name>A0A2R9SQA1_9BACL</name>
<comment type="caution">
    <text evidence="2">The sequence shown here is derived from an EMBL/GenBank/DDBJ whole genome shotgun (WGS) entry which is preliminary data.</text>
</comment>
<evidence type="ECO:0000313" key="2">
    <source>
        <dbReference type="EMBL" id="EFU39555.1"/>
    </source>
</evidence>
<dbReference type="KEGG" id="pvo:PVOR_24809"/>